<evidence type="ECO:0000313" key="2">
    <source>
        <dbReference type="EMBL" id="BDI32422.1"/>
    </source>
</evidence>
<dbReference type="RefSeq" id="WP_119321898.1">
    <property type="nucleotide sequence ID" value="NZ_AP025739.1"/>
</dbReference>
<dbReference type="EMBL" id="AP025739">
    <property type="protein sequence ID" value="BDI32422.1"/>
    <property type="molecule type" value="Genomic_DNA"/>
</dbReference>
<name>A0A402CX25_9BACT</name>
<dbReference type="OrthoDB" id="954824at2"/>
<dbReference type="Proteomes" id="UP000287394">
    <property type="component" value="Chromosome"/>
</dbReference>
<evidence type="ECO:0000313" key="3">
    <source>
        <dbReference type="Proteomes" id="UP000287394"/>
    </source>
</evidence>
<dbReference type="AlphaFoldDB" id="A0A402CX25"/>
<dbReference type="InterPro" id="IPR021994">
    <property type="entry name" value="DUF3592"/>
</dbReference>
<reference evidence="2 3" key="1">
    <citation type="journal article" date="2019" name="Int. J. Syst. Evol. Microbiol.">
        <title>Capsulimonas corticalis gen. nov., sp. nov., an aerobic capsulated bacterium, of a novel bacterial order, Capsulimonadales ord. nov., of the class Armatimonadia of the phylum Armatimonadetes.</title>
        <authorList>
            <person name="Li J."/>
            <person name="Kudo C."/>
            <person name="Tonouchi A."/>
        </authorList>
    </citation>
    <scope>NUCLEOTIDE SEQUENCE [LARGE SCALE GENOMIC DNA]</scope>
    <source>
        <strain evidence="2 3">AX-7</strain>
    </source>
</reference>
<gene>
    <name evidence="2" type="ORF">CCAX7_44730</name>
</gene>
<organism evidence="2 3">
    <name type="scientific">Capsulimonas corticalis</name>
    <dbReference type="NCBI Taxonomy" id="2219043"/>
    <lineage>
        <taxon>Bacteria</taxon>
        <taxon>Bacillati</taxon>
        <taxon>Armatimonadota</taxon>
        <taxon>Armatimonadia</taxon>
        <taxon>Capsulimonadales</taxon>
        <taxon>Capsulimonadaceae</taxon>
        <taxon>Capsulimonas</taxon>
    </lineage>
</organism>
<evidence type="ECO:0000259" key="1">
    <source>
        <dbReference type="Pfam" id="PF12158"/>
    </source>
</evidence>
<feature type="domain" description="DUF3592" evidence="1">
    <location>
        <begin position="57"/>
        <end position="95"/>
    </location>
</feature>
<sequence length="130" mass="13965">MSVIKFGLIVIGVIIVVVGVCNRQQQSGATLGMNSAVGQVVGQNQVSTYFGAYKVAVIQFPTTDSTQVTITLEQPSSYRIGDKVTIYYDPANPERDWAIPSGLTPWQLAFTIIVGVCIVIVGLVMKSGNR</sequence>
<dbReference type="Pfam" id="PF12158">
    <property type="entry name" value="DUF3592"/>
    <property type="match status" value="1"/>
</dbReference>
<proteinExistence type="predicted"/>
<dbReference type="KEGG" id="ccot:CCAX7_44730"/>
<protein>
    <recommendedName>
        <fullName evidence="1">DUF3592 domain-containing protein</fullName>
    </recommendedName>
</protein>
<keyword evidence="3" id="KW-1185">Reference proteome</keyword>
<accession>A0A402CX25</accession>